<organism evidence="6 7">
    <name type="scientific">Aspergillus homomorphus (strain CBS 101889)</name>
    <dbReference type="NCBI Taxonomy" id="1450537"/>
    <lineage>
        <taxon>Eukaryota</taxon>
        <taxon>Fungi</taxon>
        <taxon>Dikarya</taxon>
        <taxon>Ascomycota</taxon>
        <taxon>Pezizomycotina</taxon>
        <taxon>Eurotiomycetes</taxon>
        <taxon>Eurotiomycetidae</taxon>
        <taxon>Eurotiales</taxon>
        <taxon>Aspergillaceae</taxon>
        <taxon>Aspergillus</taxon>
        <taxon>Aspergillus subgen. Circumdati</taxon>
    </lineage>
</organism>
<feature type="domain" description="NADP-dependent oxidoreductase" evidence="5">
    <location>
        <begin position="47"/>
        <end position="322"/>
    </location>
</feature>
<dbReference type="InterPro" id="IPR023210">
    <property type="entry name" value="NADP_OxRdtase_dom"/>
</dbReference>
<sequence length="354" mass="39154">MSKRAYNTSHTQITATDPSGNPNPIHDSSFTSPNCSTIVDCTSAAMKTTESILDYFYSEGGNFLDTSNNYQAEESERWIGEWMKKRGVRDQMLVATKFSTNFHAGRGDKEIIVNFSGNGTKSLHTSVHASLEKLQTTYIDLLYVHWWDFATSIPELMQSLNHLVAAGKVLFLGVSDTSAWVVSKANEYARNHGLRPFSVYQGRWNAASRDFEREILSMCRAEGMGIAPWGALGGGTFVSEAQEKREGRAVEPGEKERQVSRVLQKLAQRKGTLLTSIALAYVTSKAPYVFPIVGGRKIDHSRGNIEVLSIKLSEEEVREIGAAVPFDLASGAVWFLRMGGELEHVPEPKPLSKA</sequence>
<dbReference type="EMBL" id="KZ824284">
    <property type="protein sequence ID" value="RAL12305.1"/>
    <property type="molecule type" value="Genomic_DNA"/>
</dbReference>
<dbReference type="Proteomes" id="UP000248961">
    <property type="component" value="Unassembled WGS sequence"/>
</dbReference>
<evidence type="ECO:0000313" key="6">
    <source>
        <dbReference type="EMBL" id="RAL12305.1"/>
    </source>
</evidence>
<dbReference type="InterPro" id="IPR036812">
    <property type="entry name" value="NAD(P)_OxRdtase_dom_sf"/>
</dbReference>
<dbReference type="STRING" id="1450537.A0A395HXZ4"/>
<dbReference type="PANTHER" id="PTHR43364">
    <property type="entry name" value="NADH-SPECIFIC METHYLGLYOXAL REDUCTASE-RELATED"/>
    <property type="match status" value="1"/>
</dbReference>
<evidence type="ECO:0000313" key="7">
    <source>
        <dbReference type="Proteomes" id="UP000248961"/>
    </source>
</evidence>
<reference evidence="6 7" key="1">
    <citation type="submission" date="2018-02" db="EMBL/GenBank/DDBJ databases">
        <title>The genomes of Aspergillus section Nigri reveals drivers in fungal speciation.</title>
        <authorList>
            <consortium name="DOE Joint Genome Institute"/>
            <person name="Vesth T.C."/>
            <person name="Nybo J."/>
            <person name="Theobald S."/>
            <person name="Brandl J."/>
            <person name="Frisvad J.C."/>
            <person name="Nielsen K.F."/>
            <person name="Lyhne E.K."/>
            <person name="Kogle M.E."/>
            <person name="Kuo A."/>
            <person name="Riley R."/>
            <person name="Clum A."/>
            <person name="Nolan M."/>
            <person name="Lipzen A."/>
            <person name="Salamov A."/>
            <person name="Henrissat B."/>
            <person name="Wiebenga A."/>
            <person name="De vries R.P."/>
            <person name="Grigoriev I.V."/>
            <person name="Mortensen U.H."/>
            <person name="Andersen M.R."/>
            <person name="Baker S.E."/>
        </authorList>
    </citation>
    <scope>NUCLEOTIDE SEQUENCE [LARGE SCALE GENOMIC DNA]</scope>
    <source>
        <strain evidence="6 7">CBS 101889</strain>
    </source>
</reference>
<keyword evidence="2" id="KW-0560">Oxidoreductase</keyword>
<dbReference type="OrthoDB" id="48988at2759"/>
<dbReference type="GeneID" id="37201980"/>
<evidence type="ECO:0000256" key="4">
    <source>
        <dbReference type="SAM" id="MobiDB-lite"/>
    </source>
</evidence>
<evidence type="ECO:0000256" key="3">
    <source>
        <dbReference type="ARBA" id="ARBA00038157"/>
    </source>
</evidence>
<proteinExistence type="inferred from homology"/>
<evidence type="ECO:0000259" key="5">
    <source>
        <dbReference type="Pfam" id="PF00248"/>
    </source>
</evidence>
<dbReference type="VEuPathDB" id="FungiDB:BO97DRAFT_434662"/>
<dbReference type="AlphaFoldDB" id="A0A395HXZ4"/>
<feature type="region of interest" description="Disordered" evidence="4">
    <location>
        <begin position="1"/>
        <end position="29"/>
    </location>
</feature>
<protein>
    <submittedName>
        <fullName evidence="6">Norsolorinic acid reductase</fullName>
    </submittedName>
</protein>
<dbReference type="SUPFAM" id="SSF51430">
    <property type="entry name" value="NAD(P)-linked oxidoreductase"/>
    <property type="match status" value="1"/>
</dbReference>
<dbReference type="GO" id="GO:0016491">
    <property type="term" value="F:oxidoreductase activity"/>
    <property type="evidence" value="ECO:0007669"/>
    <property type="project" value="UniProtKB-KW"/>
</dbReference>
<keyword evidence="7" id="KW-1185">Reference proteome</keyword>
<dbReference type="Pfam" id="PF00248">
    <property type="entry name" value="Aldo_ket_red"/>
    <property type="match status" value="1"/>
</dbReference>
<dbReference type="InterPro" id="IPR050523">
    <property type="entry name" value="AKR_Detox_Biosynth"/>
</dbReference>
<accession>A0A395HXZ4</accession>
<name>A0A395HXZ4_ASPHC</name>
<evidence type="ECO:0000256" key="2">
    <source>
        <dbReference type="ARBA" id="ARBA00023002"/>
    </source>
</evidence>
<dbReference type="RefSeq" id="XP_025551459.1">
    <property type="nucleotide sequence ID" value="XM_025697691.1"/>
</dbReference>
<dbReference type="Gene3D" id="3.20.20.100">
    <property type="entry name" value="NADP-dependent oxidoreductase domain"/>
    <property type="match status" value="1"/>
</dbReference>
<comment type="similarity">
    <text evidence="3">Belongs to the aldo/keto reductase family. Aldo/keto reductase 2 subfamily.</text>
</comment>
<gene>
    <name evidence="6" type="ORF">BO97DRAFT_434662</name>
</gene>
<evidence type="ECO:0000256" key="1">
    <source>
        <dbReference type="ARBA" id="ARBA00022857"/>
    </source>
</evidence>
<keyword evidence="1" id="KW-0521">NADP</keyword>
<dbReference type="PANTHER" id="PTHR43364:SF7">
    <property type="entry name" value="NADP-DEPENDENT OXIDOREDUCTASE DOMAIN-CONTAINING PROTEIN-RELATED"/>
    <property type="match status" value="1"/>
</dbReference>